<dbReference type="Proteomes" id="UP000009081">
    <property type="component" value="Chromosome"/>
</dbReference>
<dbReference type="EMBL" id="CP001510">
    <property type="protein sequence ID" value="ACS38665.1"/>
    <property type="molecule type" value="Genomic_DNA"/>
</dbReference>
<dbReference type="AlphaFoldDB" id="C5AVJ7"/>
<evidence type="ECO:0000313" key="2">
    <source>
        <dbReference type="EMBL" id="ACS38665.1"/>
    </source>
</evidence>
<organism evidence="2 3">
    <name type="scientific">Methylorubrum extorquens (strain ATCC 14718 / DSM 1338 / JCM 2805 / NCIMB 9133 / AM1)</name>
    <name type="common">Methylobacterium extorquens</name>
    <dbReference type="NCBI Taxonomy" id="272630"/>
    <lineage>
        <taxon>Bacteria</taxon>
        <taxon>Pseudomonadati</taxon>
        <taxon>Pseudomonadota</taxon>
        <taxon>Alphaproteobacteria</taxon>
        <taxon>Hyphomicrobiales</taxon>
        <taxon>Methylobacteriaceae</taxon>
        <taxon>Methylorubrum</taxon>
    </lineage>
</organism>
<dbReference type="KEGG" id="mea:Mex_1p0736"/>
<feature type="compositionally biased region" description="Polar residues" evidence="1">
    <location>
        <begin position="65"/>
        <end position="76"/>
    </location>
</feature>
<evidence type="ECO:0000256" key="1">
    <source>
        <dbReference type="SAM" id="MobiDB-lite"/>
    </source>
</evidence>
<keyword evidence="3" id="KW-1185">Reference proteome</keyword>
<evidence type="ECO:0000313" key="3">
    <source>
        <dbReference type="Proteomes" id="UP000009081"/>
    </source>
</evidence>
<proteinExistence type="predicted"/>
<dbReference type="STRING" id="272630.MexAM1_META1p0736"/>
<accession>C5AVJ7</accession>
<feature type="compositionally biased region" description="Basic and acidic residues" evidence="1">
    <location>
        <begin position="27"/>
        <end position="38"/>
    </location>
</feature>
<feature type="compositionally biased region" description="Basic residues" evidence="1">
    <location>
        <begin position="1"/>
        <end position="10"/>
    </location>
</feature>
<feature type="region of interest" description="Disordered" evidence="1">
    <location>
        <begin position="65"/>
        <end position="97"/>
    </location>
</feature>
<protein>
    <submittedName>
        <fullName evidence="2">Uncharacterized protein</fullName>
    </submittedName>
</protein>
<reference evidence="2 3" key="1">
    <citation type="journal article" date="2009" name="PLoS ONE">
        <title>Methylobacterium genome sequences: a reference blueprint to investigate microbial metabolism of C1 compounds from natural and industrial sources.</title>
        <authorList>
            <person name="Vuilleumier S."/>
            <person name="Chistoserdova L."/>
            <person name="Lee M.-C."/>
            <person name="Bringel F."/>
            <person name="Lajus A."/>
            <person name="Zhou Y."/>
            <person name="Gourion B."/>
            <person name="Barbe V."/>
            <person name="Chang J."/>
            <person name="Cruveiller S."/>
            <person name="Dossat C."/>
            <person name="Gillett W."/>
            <person name="Gruffaz C."/>
            <person name="Haugen E."/>
            <person name="Hourcade E."/>
            <person name="Levy R."/>
            <person name="Mangenot S."/>
            <person name="Muller E."/>
            <person name="Nadalig T."/>
            <person name="Pagni M."/>
            <person name="Penny C."/>
            <person name="Peyraud R."/>
            <person name="Robinson D.G."/>
            <person name="Roche D."/>
            <person name="Rouy Z."/>
            <person name="Saenampechek C."/>
            <person name="Salvignol G."/>
            <person name="Vallenet D."/>
            <person name="Wu Z."/>
            <person name="Marx C.J."/>
            <person name="Vorholt J.A."/>
            <person name="Olson M.V."/>
            <person name="Kaul R."/>
            <person name="Weissenbach J."/>
            <person name="Medigue C."/>
            <person name="Lidstrom M.E."/>
        </authorList>
    </citation>
    <scope>NUCLEOTIDE SEQUENCE [LARGE SCALE GENOMIC DNA]</scope>
    <source>
        <strain evidence="3">ATCC 14718 / DSM 1338 / JCM 2805 / NCIMB 9133 / AM1</strain>
    </source>
</reference>
<feature type="compositionally biased region" description="Low complexity" evidence="1">
    <location>
        <begin position="11"/>
        <end position="26"/>
    </location>
</feature>
<feature type="region of interest" description="Disordered" evidence="1">
    <location>
        <begin position="1"/>
        <end position="39"/>
    </location>
</feature>
<sequence>MRSTPTRRRSACSSAARRSARCCSTSEARDGPGRRDSVQDGFAASVGRIVGTVGTSAAELRETTRTMSVTAGQTAERSVKPSRWPGGRPILVNVRPA</sequence>
<name>C5AVJ7_METEA</name>
<gene>
    <name evidence="2" type="ordered locus">MexAM1_META1p0736</name>
</gene>
<dbReference type="HOGENOM" id="CLU_2343465_0_0_5"/>